<dbReference type="GO" id="GO:1901701">
    <property type="term" value="P:cellular response to oxygen-containing compound"/>
    <property type="evidence" value="ECO:0007669"/>
    <property type="project" value="UniProtKB-ARBA"/>
</dbReference>
<evidence type="ECO:0000256" key="6">
    <source>
        <dbReference type="ARBA" id="ARBA00022989"/>
    </source>
</evidence>
<dbReference type="Pfam" id="PF00060">
    <property type="entry name" value="Lig_chan"/>
    <property type="match status" value="1"/>
</dbReference>
<dbReference type="FunFam" id="3.40.190.10:FF:000175">
    <property type="entry name" value="Glutamate receptor"/>
    <property type="match status" value="1"/>
</dbReference>
<keyword evidence="12 13" id="KW-0407">Ion channel</keyword>
<dbReference type="GO" id="GO:0009611">
    <property type="term" value="P:response to wounding"/>
    <property type="evidence" value="ECO:0007669"/>
    <property type="project" value="UniProtKB-ARBA"/>
</dbReference>
<evidence type="ECO:0000256" key="16">
    <source>
        <dbReference type="SAM" id="Phobius"/>
    </source>
</evidence>
<keyword evidence="8 13" id="KW-0472">Membrane</keyword>
<keyword evidence="7 13" id="KW-0406">Ion transport</keyword>
<evidence type="ECO:0000256" key="13">
    <source>
        <dbReference type="PIRNR" id="PIRNR037090"/>
    </source>
</evidence>
<evidence type="ECO:0000256" key="9">
    <source>
        <dbReference type="ARBA" id="ARBA00023170"/>
    </source>
</evidence>
<organism evidence="18 19">
    <name type="scientific">Lactuca saligna</name>
    <name type="common">Willowleaf lettuce</name>
    <dbReference type="NCBI Taxonomy" id="75948"/>
    <lineage>
        <taxon>Eukaryota</taxon>
        <taxon>Viridiplantae</taxon>
        <taxon>Streptophyta</taxon>
        <taxon>Embryophyta</taxon>
        <taxon>Tracheophyta</taxon>
        <taxon>Spermatophyta</taxon>
        <taxon>Magnoliopsida</taxon>
        <taxon>eudicotyledons</taxon>
        <taxon>Gunneridae</taxon>
        <taxon>Pentapetalae</taxon>
        <taxon>asterids</taxon>
        <taxon>campanulids</taxon>
        <taxon>Asterales</taxon>
        <taxon>Asteraceae</taxon>
        <taxon>Cichorioideae</taxon>
        <taxon>Cichorieae</taxon>
        <taxon>Lactucinae</taxon>
        <taxon>Lactuca</taxon>
    </lineage>
</organism>
<dbReference type="PRINTS" id="PR01176">
    <property type="entry name" value="GABABRECEPTR"/>
</dbReference>
<dbReference type="InterPro" id="IPR015683">
    <property type="entry name" value="Ionotropic_Glu_rcpt"/>
</dbReference>
<feature type="domain" description="Ionotropic glutamate receptor C-terminal" evidence="17">
    <location>
        <begin position="486"/>
        <end position="827"/>
    </location>
</feature>
<keyword evidence="4 16" id="KW-0812">Transmembrane</keyword>
<keyword evidence="11 13" id="KW-1071">Ligand-gated ion channel</keyword>
<dbReference type="CDD" id="cd19990">
    <property type="entry name" value="PBP1_GABAb_receptor_plant"/>
    <property type="match status" value="1"/>
</dbReference>
<evidence type="ECO:0000256" key="2">
    <source>
        <dbReference type="ARBA" id="ARBA00008685"/>
    </source>
</evidence>
<dbReference type="EMBL" id="OX465084">
    <property type="protein sequence ID" value="CAI9298985.1"/>
    <property type="molecule type" value="Genomic_DNA"/>
</dbReference>
<keyword evidence="19" id="KW-1185">Reference proteome</keyword>
<evidence type="ECO:0000256" key="10">
    <source>
        <dbReference type="ARBA" id="ARBA00023180"/>
    </source>
</evidence>
<dbReference type="InterPro" id="IPR044440">
    <property type="entry name" value="GABAb_receptor_plant_PBP1"/>
</dbReference>
<dbReference type="Proteomes" id="UP001177003">
    <property type="component" value="Chromosome 8"/>
</dbReference>
<evidence type="ECO:0000256" key="8">
    <source>
        <dbReference type="ARBA" id="ARBA00023136"/>
    </source>
</evidence>
<dbReference type="SMART" id="SM00079">
    <property type="entry name" value="PBPe"/>
    <property type="match status" value="1"/>
</dbReference>
<dbReference type="SUPFAM" id="SSF53822">
    <property type="entry name" value="Periplasmic binding protein-like I"/>
    <property type="match status" value="1"/>
</dbReference>
<evidence type="ECO:0000256" key="3">
    <source>
        <dbReference type="ARBA" id="ARBA00022448"/>
    </source>
</evidence>
<dbReference type="GO" id="GO:0016020">
    <property type="term" value="C:membrane"/>
    <property type="evidence" value="ECO:0007669"/>
    <property type="project" value="UniProtKB-SubCell"/>
</dbReference>
<dbReference type="PANTHER" id="PTHR18966">
    <property type="entry name" value="IONOTROPIC GLUTAMATE RECEPTOR"/>
    <property type="match status" value="1"/>
</dbReference>
<evidence type="ECO:0000256" key="1">
    <source>
        <dbReference type="ARBA" id="ARBA00004141"/>
    </source>
</evidence>
<evidence type="ECO:0000256" key="12">
    <source>
        <dbReference type="ARBA" id="ARBA00023303"/>
    </source>
</evidence>
<evidence type="ECO:0000256" key="7">
    <source>
        <dbReference type="ARBA" id="ARBA00023065"/>
    </source>
</evidence>
<keyword evidence="6 16" id="KW-1133">Transmembrane helix</keyword>
<keyword evidence="14" id="KW-1015">Disulfide bond</keyword>
<dbReference type="FunFam" id="3.40.190.10:FF:000054">
    <property type="entry name" value="Glutamate receptor"/>
    <property type="match status" value="1"/>
</dbReference>
<evidence type="ECO:0000256" key="11">
    <source>
        <dbReference type="ARBA" id="ARBA00023286"/>
    </source>
</evidence>
<name>A0AA35ZU71_LACSI</name>
<dbReference type="InterPro" id="IPR028082">
    <property type="entry name" value="Peripla_BP_I"/>
</dbReference>
<proteinExistence type="inferred from homology"/>
<comment type="similarity">
    <text evidence="2 13">Belongs to the glutamate-gated ion channel (TC 1.A.10.1) family.</text>
</comment>
<gene>
    <name evidence="18" type="ORF">LSALG_LOCUS37717</name>
</gene>
<keyword evidence="3 13" id="KW-0813">Transport</keyword>
<feature type="disulfide bond" evidence="14">
    <location>
        <begin position="776"/>
        <end position="830"/>
    </location>
</feature>
<feature type="transmembrane region" description="Helical" evidence="16">
    <location>
        <begin position="667"/>
        <end position="691"/>
    </location>
</feature>
<evidence type="ECO:0000313" key="19">
    <source>
        <dbReference type="Proteomes" id="UP001177003"/>
    </source>
</evidence>
<dbReference type="Gene3D" id="3.40.50.2300">
    <property type="match status" value="2"/>
</dbReference>
<feature type="region of interest" description="Disordered" evidence="15">
    <location>
        <begin position="930"/>
        <end position="950"/>
    </location>
</feature>
<evidence type="ECO:0000256" key="14">
    <source>
        <dbReference type="PIRSR" id="PIRSR037090-50"/>
    </source>
</evidence>
<dbReference type="CDD" id="cd13686">
    <property type="entry name" value="GluR_Plant"/>
    <property type="match status" value="1"/>
</dbReference>
<comment type="function">
    <text evidence="13">Glutamate-gated receptor that probably acts as non-selective cation channel.</text>
</comment>
<dbReference type="InterPro" id="IPR017103">
    <property type="entry name" value="Iontropic_Glu_rcpt_pln"/>
</dbReference>
<dbReference type="InterPro" id="IPR001828">
    <property type="entry name" value="ANF_lig-bd_rcpt"/>
</dbReference>
<dbReference type="InterPro" id="IPR001320">
    <property type="entry name" value="Iontro_rcpt_C"/>
</dbReference>
<evidence type="ECO:0000313" key="18">
    <source>
        <dbReference type="EMBL" id="CAI9298985.1"/>
    </source>
</evidence>
<dbReference type="FunFam" id="3.40.50.2300:FF:000081">
    <property type="entry name" value="Glutamate receptor"/>
    <property type="match status" value="1"/>
</dbReference>
<feature type="transmembrane region" description="Helical" evidence="16">
    <location>
        <begin position="850"/>
        <end position="871"/>
    </location>
</feature>
<evidence type="ECO:0000259" key="17">
    <source>
        <dbReference type="SMART" id="SM00079"/>
    </source>
</evidence>
<feature type="transmembrane region" description="Helical" evidence="16">
    <location>
        <begin position="607"/>
        <end position="625"/>
    </location>
</feature>
<evidence type="ECO:0000256" key="4">
    <source>
        <dbReference type="ARBA" id="ARBA00022692"/>
    </source>
</evidence>
<evidence type="ECO:0000256" key="15">
    <source>
        <dbReference type="SAM" id="MobiDB-lite"/>
    </source>
</evidence>
<dbReference type="Gene3D" id="1.10.287.70">
    <property type="match status" value="1"/>
</dbReference>
<reference evidence="18" key="1">
    <citation type="submission" date="2023-04" db="EMBL/GenBank/DDBJ databases">
        <authorList>
            <person name="Vijverberg K."/>
            <person name="Xiong W."/>
            <person name="Schranz E."/>
        </authorList>
    </citation>
    <scope>NUCLEOTIDE SEQUENCE</scope>
</reference>
<dbReference type="SUPFAM" id="SSF53850">
    <property type="entry name" value="Periplasmic binding protein-like II"/>
    <property type="match status" value="1"/>
</dbReference>
<evidence type="ECO:0000256" key="5">
    <source>
        <dbReference type="ARBA" id="ARBA00022729"/>
    </source>
</evidence>
<protein>
    <recommendedName>
        <fullName evidence="13">Glutamate receptor</fullName>
    </recommendedName>
</protein>
<keyword evidence="5" id="KW-0732">Signal</keyword>
<comment type="subcellular location">
    <subcellularLocation>
        <location evidence="1">Membrane</location>
        <topology evidence="1">Multi-pass membrane protein</topology>
    </subcellularLocation>
</comment>
<dbReference type="Pfam" id="PF01094">
    <property type="entry name" value="ANF_receptor"/>
    <property type="match status" value="1"/>
</dbReference>
<dbReference type="AlphaFoldDB" id="A0AA35ZU71"/>
<sequence length="950" mass="106133">MVVNQVWGLLLLVVVVVFFNGCFIEEKRHCAQAQIPESKKLRNASFLSRPEVVKIGSILTFDSIIGKAAKIALEAAVEDVNSDPTVLNGTKLELTIHDSNSSGLVSIMEALHFMESESVALIGPESSALTHTISYVVKELRIPLVSFTATDPTLSSLQFPFFVRSTHSDIFQMAAIADIIEYYEWRQVVAIYIDDDHGRNGISSLVDQLASKRSKISHKAPINPDATRGDIQDILIQVSFMESRVIVVHTSTKWGLNILDVAQDLSMMESGYVWITTDWLSTIIDISSSLPTRSIASMQGVITLQSYIKDSEIKSKFIMEWENLTKMGLSTYTLYAYDTIWLLARALDDFFHQGGNISFSKGPKMKDSQGRLLNLDSFSVFNGGKILLENILQVKMNGTTGPIEFTSDKNLVFPAFEVLNVMDTGFKTVGYWSNTSRLSTSPPETLNSNLSNQSSSSELLSGVIWPGETIKKPRGWVLPKNGKELKIGVPTRVSFQDLVEEVKGTDMYVGYSVDVFISAVKVLPYSFPYKIYTYGDGHNNPDYTDLVSLVNAGVYDAAVGDIAIVTNRTLLADFTQPFIESGLVVVAPVRRLSSGTWDFFRPFTAELWCVIGIFFLVVGAVVWILEHRQNDEFRGTPRQQVVTTLWFSFSTLFFSHKQNLMSGLGRFVLIIWLFVVLIISSSYTASLTSILTIQKLSSPIEGIDSLKLSKDRIGYQESSFVRNYLIDEIGISESRLVPLNLPEDYEKALNDGPDNGGVVAIVDERPYIELFVSTRCQFSIVGQDFTRTGWGFAFQRDSPLAMDMSNAILKLSETGELQNIHKKWLRESACNSQGTEFSVDRLKLKRFKGLFIIIGLACFLALFVYVLLIIYKYTKHKPDPIESPGTTPGRLQTFVSFIDEKEDSVNTRSKKRLRQESSLRSNRDIASLNGYTSTQKESPSITTECSQHGD</sequence>
<dbReference type="GO" id="GO:0015276">
    <property type="term" value="F:ligand-gated monoatomic ion channel activity"/>
    <property type="evidence" value="ECO:0007669"/>
    <property type="project" value="InterPro"/>
</dbReference>
<keyword evidence="10" id="KW-0325">Glycoprotein</keyword>
<dbReference type="PIRSF" id="PIRSF037090">
    <property type="entry name" value="Iontro_Glu-like_rcpt_pln"/>
    <property type="match status" value="1"/>
</dbReference>
<feature type="transmembrane region" description="Helical" evidence="16">
    <location>
        <begin position="6"/>
        <end position="24"/>
    </location>
</feature>
<accession>A0AA35ZU71</accession>
<dbReference type="FunFam" id="1.10.287.70:FF:000037">
    <property type="entry name" value="Glutamate receptor"/>
    <property type="match status" value="1"/>
</dbReference>
<keyword evidence="9 13" id="KW-0675">Receptor</keyword>
<dbReference type="Gene3D" id="3.40.190.10">
    <property type="entry name" value="Periplasmic binding protein-like II"/>
    <property type="match status" value="3"/>
</dbReference>
<dbReference type="GO" id="GO:0007165">
    <property type="term" value="P:signal transduction"/>
    <property type="evidence" value="ECO:0007669"/>
    <property type="project" value="UniProtKB-ARBA"/>
</dbReference>